<reference evidence="4" key="1">
    <citation type="journal article" date="2016" name="Front. Microbiol.">
        <title>Genome Sequence of the Piezophilic, Mesophilic Sulfate-Reducing Bacterium Desulfovibrio indicus J2T.</title>
        <authorList>
            <person name="Cao J."/>
            <person name="Maignien L."/>
            <person name="Shao Z."/>
            <person name="Alain K."/>
            <person name="Jebbar M."/>
        </authorList>
    </citation>
    <scope>NUCLEOTIDE SEQUENCE</scope>
    <source>
        <strain evidence="4">JCM 32048</strain>
    </source>
</reference>
<feature type="compositionally biased region" description="Low complexity" evidence="2">
    <location>
        <begin position="235"/>
        <end position="250"/>
    </location>
</feature>
<sequence>MDLSHYRTLGRSGLGVSPLALGTMTFGTARWGLDEAGARAVFDAYVAQGGNFVDTADLYAGGESEAMLGRFIAERSLRDRIVLATKAGFAAGAGPHAGGNGAKHLHAALDGSLRRLRTDHIDLYWLHVWDGVTPAEEILETTSGFVRAGKIRYWGVSNAPAWLAAKLATLASLRGLPGPIALQYFYSLVSREVEDEHIPLASEFGMAMVPWSPLAYGLLTGKYDRATVEAAAPRGAGLPGEAAPAGGARPAGDKRLDGANPFGDSLFTPRNWDIVAALRQVAEALGQPPARVALAWVMGRPGVASTLMGVSRPDQVTDNVAALSLVLPPEHRATLDAASAPTEPRLIYALSRPALRSQVVFGGAQVSGMAAVPG</sequence>
<dbReference type="SUPFAM" id="SSF51430">
    <property type="entry name" value="NAD(P)-linked oxidoreductase"/>
    <property type="match status" value="1"/>
</dbReference>
<dbReference type="EMBL" id="BPQJ01000004">
    <property type="protein sequence ID" value="GJD60929.1"/>
    <property type="molecule type" value="Genomic_DNA"/>
</dbReference>
<proteinExistence type="predicted"/>
<evidence type="ECO:0000313" key="4">
    <source>
        <dbReference type="EMBL" id="GJD60929.1"/>
    </source>
</evidence>
<accession>A0AA37H7Z0</accession>
<keyword evidence="1" id="KW-0560">Oxidoreductase</keyword>
<dbReference type="InterPro" id="IPR036812">
    <property type="entry name" value="NAD(P)_OxRdtase_dom_sf"/>
</dbReference>
<dbReference type="RefSeq" id="WP_238189977.1">
    <property type="nucleotide sequence ID" value="NZ_BPQJ01000004.1"/>
</dbReference>
<dbReference type="CDD" id="cd19080">
    <property type="entry name" value="AKR_AKR9A_9B"/>
    <property type="match status" value="1"/>
</dbReference>
<reference evidence="4" key="2">
    <citation type="submission" date="2021-08" db="EMBL/GenBank/DDBJ databases">
        <authorList>
            <person name="Tani A."/>
            <person name="Ola A."/>
            <person name="Ogura Y."/>
            <person name="Katsura K."/>
            <person name="Hayashi T."/>
        </authorList>
    </citation>
    <scope>NUCLEOTIDE SEQUENCE</scope>
    <source>
        <strain evidence="4">JCM 32048</strain>
    </source>
</reference>
<gene>
    <name evidence="4" type="primary">yajO_1</name>
    <name evidence="4" type="ORF">MPEAHAMD_1069</name>
</gene>
<dbReference type="GO" id="GO:0005829">
    <property type="term" value="C:cytosol"/>
    <property type="evidence" value="ECO:0007669"/>
    <property type="project" value="TreeGrafter"/>
</dbReference>
<dbReference type="InterPro" id="IPR050523">
    <property type="entry name" value="AKR_Detox_Biosynth"/>
</dbReference>
<protein>
    <submittedName>
        <fullName evidence="4">1-deoxyxylulose-5-phosphate synthase YajO</fullName>
    </submittedName>
</protein>
<organism evidence="4 5">
    <name type="scientific">Methylobacterium frigidaeris</name>
    <dbReference type="NCBI Taxonomy" id="2038277"/>
    <lineage>
        <taxon>Bacteria</taxon>
        <taxon>Pseudomonadati</taxon>
        <taxon>Pseudomonadota</taxon>
        <taxon>Alphaproteobacteria</taxon>
        <taxon>Hyphomicrobiales</taxon>
        <taxon>Methylobacteriaceae</taxon>
        <taxon>Methylobacterium</taxon>
    </lineage>
</organism>
<dbReference type="PANTHER" id="PTHR43364">
    <property type="entry name" value="NADH-SPECIFIC METHYLGLYOXAL REDUCTASE-RELATED"/>
    <property type="match status" value="1"/>
</dbReference>
<evidence type="ECO:0000256" key="1">
    <source>
        <dbReference type="ARBA" id="ARBA00023002"/>
    </source>
</evidence>
<dbReference type="InterPro" id="IPR023210">
    <property type="entry name" value="NADP_OxRdtase_dom"/>
</dbReference>
<dbReference type="Gene3D" id="3.20.20.100">
    <property type="entry name" value="NADP-dependent oxidoreductase domain"/>
    <property type="match status" value="1"/>
</dbReference>
<dbReference type="Proteomes" id="UP001055286">
    <property type="component" value="Unassembled WGS sequence"/>
</dbReference>
<evidence type="ECO:0000313" key="5">
    <source>
        <dbReference type="Proteomes" id="UP001055286"/>
    </source>
</evidence>
<evidence type="ECO:0000259" key="3">
    <source>
        <dbReference type="Pfam" id="PF00248"/>
    </source>
</evidence>
<name>A0AA37H7Z0_9HYPH</name>
<dbReference type="PANTHER" id="PTHR43364:SF4">
    <property type="entry name" value="NAD(P)-LINKED OXIDOREDUCTASE SUPERFAMILY PROTEIN"/>
    <property type="match status" value="1"/>
</dbReference>
<comment type="caution">
    <text evidence="4">The sequence shown here is derived from an EMBL/GenBank/DDBJ whole genome shotgun (WGS) entry which is preliminary data.</text>
</comment>
<evidence type="ECO:0000256" key="2">
    <source>
        <dbReference type="SAM" id="MobiDB-lite"/>
    </source>
</evidence>
<feature type="domain" description="NADP-dependent oxidoreductase" evidence="3">
    <location>
        <begin position="18"/>
        <end position="338"/>
    </location>
</feature>
<dbReference type="AlphaFoldDB" id="A0AA37H7Z0"/>
<dbReference type="Pfam" id="PF00248">
    <property type="entry name" value="Aldo_ket_red"/>
    <property type="match status" value="1"/>
</dbReference>
<keyword evidence="5" id="KW-1185">Reference proteome</keyword>
<feature type="region of interest" description="Disordered" evidence="2">
    <location>
        <begin position="235"/>
        <end position="255"/>
    </location>
</feature>
<dbReference type="GO" id="GO:0016491">
    <property type="term" value="F:oxidoreductase activity"/>
    <property type="evidence" value="ECO:0007669"/>
    <property type="project" value="UniProtKB-KW"/>
</dbReference>